<gene>
    <name evidence="1" type="ORF">ACOLOM_LOCUS11138</name>
</gene>
<dbReference type="EMBL" id="CAJVPT010038761">
    <property type="protein sequence ID" value="CAG8721008.1"/>
    <property type="molecule type" value="Genomic_DNA"/>
</dbReference>
<feature type="non-terminal residue" evidence="1">
    <location>
        <position position="388"/>
    </location>
</feature>
<organism evidence="1 2">
    <name type="scientific">Acaulospora colombiana</name>
    <dbReference type="NCBI Taxonomy" id="27376"/>
    <lineage>
        <taxon>Eukaryota</taxon>
        <taxon>Fungi</taxon>
        <taxon>Fungi incertae sedis</taxon>
        <taxon>Mucoromycota</taxon>
        <taxon>Glomeromycotina</taxon>
        <taxon>Glomeromycetes</taxon>
        <taxon>Diversisporales</taxon>
        <taxon>Acaulosporaceae</taxon>
        <taxon>Acaulospora</taxon>
    </lineage>
</organism>
<protein>
    <submittedName>
        <fullName evidence="1">11517_t:CDS:1</fullName>
    </submittedName>
</protein>
<evidence type="ECO:0000313" key="1">
    <source>
        <dbReference type="EMBL" id="CAG8721008.1"/>
    </source>
</evidence>
<comment type="caution">
    <text evidence="1">The sequence shown here is derived from an EMBL/GenBank/DDBJ whole genome shotgun (WGS) entry which is preliminary data.</text>
</comment>
<sequence>RSPNRNDDNSLSPGQSSNFASHNIMMNRTPSPQGERNKERGNFLQFILMAINFSKILTLLNIMKRRKMFHEHKKTVEIKEPPPDPVDDFFKVVDDYIKTQTLIKRAKETRKTNRLVAWDFFHEEMRPINLESLYQIDKRGQRLDQINEEEEYIEEDRTQKDRSKVDEIPSTPRFLDVEMEDVHQFLTSPLPSSPGFRIFESMDVDETFPSSPSFTPQSLLPKVQHPFENTYSSLQINQLQSDKNRKPSIFMRLGKRESLTPVSTGPVNDKIFDKDLRTGSSMDMEYNPILENDDDGLSELEESIITKQDLKAPAISLKEKESDSQDEKEVTESQASDNDDSLSPIIPTPKLDLYNWVFGPPPLTRAQSGYQEKIRERKNKYKKPRFPD</sequence>
<dbReference type="Proteomes" id="UP000789525">
    <property type="component" value="Unassembled WGS sequence"/>
</dbReference>
<evidence type="ECO:0000313" key="2">
    <source>
        <dbReference type="Proteomes" id="UP000789525"/>
    </source>
</evidence>
<keyword evidence="2" id="KW-1185">Reference proteome</keyword>
<accession>A0ACA9PU75</accession>
<name>A0ACA9PU75_9GLOM</name>
<proteinExistence type="predicted"/>
<reference evidence="1" key="1">
    <citation type="submission" date="2021-06" db="EMBL/GenBank/DDBJ databases">
        <authorList>
            <person name="Kallberg Y."/>
            <person name="Tangrot J."/>
            <person name="Rosling A."/>
        </authorList>
    </citation>
    <scope>NUCLEOTIDE SEQUENCE</scope>
    <source>
        <strain evidence="1">CL356</strain>
    </source>
</reference>
<feature type="non-terminal residue" evidence="1">
    <location>
        <position position="1"/>
    </location>
</feature>